<dbReference type="Proteomes" id="UP001501057">
    <property type="component" value="Unassembled WGS sequence"/>
</dbReference>
<comment type="caution">
    <text evidence="5">The sequence shown here is derived from an EMBL/GenBank/DDBJ whole genome shotgun (WGS) entry which is preliminary data.</text>
</comment>
<dbReference type="PANTHER" id="PTHR43884">
    <property type="entry name" value="ACYL-COA DEHYDROGENASE"/>
    <property type="match status" value="1"/>
</dbReference>
<keyword evidence="2" id="KW-0274">FAD</keyword>
<organism evidence="5 6">
    <name type="scientific">Aeromicrobium alkaliterrae</name>
    <dbReference type="NCBI Taxonomy" id="302168"/>
    <lineage>
        <taxon>Bacteria</taxon>
        <taxon>Bacillati</taxon>
        <taxon>Actinomycetota</taxon>
        <taxon>Actinomycetes</taxon>
        <taxon>Propionibacteriales</taxon>
        <taxon>Nocardioidaceae</taxon>
        <taxon>Aeromicrobium</taxon>
    </lineage>
</organism>
<accession>A0ABP4WKW2</accession>
<sequence length="361" mass="38721">MTPTPMFATGVDPDLVRLMRDVVADLSASDVDVQFEAHDPGRWETLDSLGLTRLTANEASGGSGAGWRESAALLATAAEFGLGVPLVEHDLLAGWLREVAGLNPTVELSTACRVRSGRGAVAVPWVRSCSRMVVLSEQDGRWQVSDVPVRAVSLVSRSRPGSEARDLAQLDQCGMAGRTVPAETAHEFLLRGALARSIQTCSAMNSAVTSSVEHVHEREQFGRRLSKFQVVQHLVAEAAAESALAQAATENALTAVVQNGFSDSSSTMAIATARTCVGHAVASVVRTTHQLHGALGTTREHRLRQFTMPALTWRNDYGSVRFWEDTLARAALGRQGSDLWALITDTPDRGSEQTLDLRGAD</sequence>
<dbReference type="InterPro" id="IPR036250">
    <property type="entry name" value="AcylCo_DH-like_C"/>
</dbReference>
<evidence type="ECO:0000256" key="2">
    <source>
        <dbReference type="ARBA" id="ARBA00022827"/>
    </source>
</evidence>
<dbReference type="SUPFAM" id="SSF47203">
    <property type="entry name" value="Acyl-CoA dehydrogenase C-terminal domain-like"/>
    <property type="match status" value="1"/>
</dbReference>
<evidence type="ECO:0000313" key="6">
    <source>
        <dbReference type="Proteomes" id="UP001501057"/>
    </source>
</evidence>
<dbReference type="Gene3D" id="1.20.140.10">
    <property type="entry name" value="Butyryl-CoA Dehydrogenase, subunit A, domain 3"/>
    <property type="match status" value="1"/>
</dbReference>
<dbReference type="RefSeq" id="WP_344204434.1">
    <property type="nucleotide sequence ID" value="NZ_BAAAME010000019.1"/>
</dbReference>
<evidence type="ECO:0000313" key="5">
    <source>
        <dbReference type="EMBL" id="GAA1754417.1"/>
    </source>
</evidence>
<dbReference type="Gene3D" id="1.10.540.10">
    <property type="entry name" value="Acyl-CoA dehydrogenase/oxidase, N-terminal domain"/>
    <property type="match status" value="1"/>
</dbReference>
<keyword evidence="1" id="KW-0285">Flavoprotein</keyword>
<feature type="domain" description="Acyl-CoA dehydrogenase/oxidase C-terminal" evidence="4">
    <location>
        <begin position="185"/>
        <end position="311"/>
    </location>
</feature>
<dbReference type="EMBL" id="BAAAME010000019">
    <property type="protein sequence ID" value="GAA1754417.1"/>
    <property type="molecule type" value="Genomic_DNA"/>
</dbReference>
<dbReference type="Pfam" id="PF00441">
    <property type="entry name" value="Acyl-CoA_dh_1"/>
    <property type="match status" value="1"/>
</dbReference>
<dbReference type="InterPro" id="IPR037069">
    <property type="entry name" value="AcylCoA_DH/ox_N_sf"/>
</dbReference>
<evidence type="ECO:0000259" key="4">
    <source>
        <dbReference type="Pfam" id="PF00441"/>
    </source>
</evidence>
<dbReference type="PANTHER" id="PTHR43884:SF20">
    <property type="entry name" value="ACYL-COA DEHYDROGENASE FADE28"/>
    <property type="match status" value="1"/>
</dbReference>
<keyword evidence="6" id="KW-1185">Reference proteome</keyword>
<reference evidence="6" key="1">
    <citation type="journal article" date="2019" name="Int. J. Syst. Evol. Microbiol.">
        <title>The Global Catalogue of Microorganisms (GCM) 10K type strain sequencing project: providing services to taxonomists for standard genome sequencing and annotation.</title>
        <authorList>
            <consortium name="The Broad Institute Genomics Platform"/>
            <consortium name="The Broad Institute Genome Sequencing Center for Infectious Disease"/>
            <person name="Wu L."/>
            <person name="Ma J."/>
        </authorList>
    </citation>
    <scope>NUCLEOTIDE SEQUENCE [LARGE SCALE GENOMIC DNA]</scope>
    <source>
        <strain evidence="6">JCM 13518</strain>
    </source>
</reference>
<keyword evidence="3" id="KW-0560">Oxidoreductase</keyword>
<name>A0ABP4WKW2_9ACTN</name>
<proteinExistence type="predicted"/>
<protein>
    <submittedName>
        <fullName evidence="5">Acyl-CoA dehydrogenase family protein</fullName>
    </submittedName>
</protein>
<dbReference type="InterPro" id="IPR009075">
    <property type="entry name" value="AcylCo_DH/oxidase_C"/>
</dbReference>
<gene>
    <name evidence="5" type="ORF">GCM10009710_37150</name>
</gene>
<evidence type="ECO:0000256" key="1">
    <source>
        <dbReference type="ARBA" id="ARBA00022630"/>
    </source>
</evidence>
<evidence type="ECO:0000256" key="3">
    <source>
        <dbReference type="ARBA" id="ARBA00023002"/>
    </source>
</evidence>